<accession>A0ACC1ANF2</accession>
<sequence length="515" mass="59146">MKFVSSRTILEGINFQLRLGNVLRTSSYSTATRNLTTERRSSNPYSNSMRDLFLRITPLGDPTVSIVPLLNQWVQEGRTVEKEQLQLFIKELRSFRRFTHALQISMWMTDKRYLRLTAGDVAIRLDLISKVHGVEQAENYFNNVQKQFRSLPVYSALLNCYANAKSVEKAEATMQEISDLGLLPVEPLIYNSMLNLYYKTGNYEKFDCLIREMEEKGIGYNKSSFCILLNAYAGASDVEGIDKIVNLMESYPTVLLDWELYATAASGYAKAGFLDKSLQMLKKSEGLISRKGRSSNAKAYEILIRQYATTGQKNEVLRLWEIYKKNFAAYNRGYISIIKSLLKFDDLGSAEKIFEEWESQSSIYDFRIPKFLIGFYCRKGLLQKAESLISKEKLKGVKLDWKTWLYMATGYLKINQTLEAVEAMKEALVVCRNKWNPRTDLVGSLKFLKDGVEDIEGFEKFINMLREKDIISEDLQEKWLNNVQNGKLNFDALCKFYGDALIDDAEALSVPEPRG</sequence>
<gene>
    <name evidence="1" type="ORF">Patl1_32843</name>
</gene>
<comment type="caution">
    <text evidence="1">The sequence shown here is derived from an EMBL/GenBank/DDBJ whole genome shotgun (WGS) entry which is preliminary data.</text>
</comment>
<organism evidence="1 2">
    <name type="scientific">Pistacia atlantica</name>
    <dbReference type="NCBI Taxonomy" id="434234"/>
    <lineage>
        <taxon>Eukaryota</taxon>
        <taxon>Viridiplantae</taxon>
        <taxon>Streptophyta</taxon>
        <taxon>Embryophyta</taxon>
        <taxon>Tracheophyta</taxon>
        <taxon>Spermatophyta</taxon>
        <taxon>Magnoliopsida</taxon>
        <taxon>eudicotyledons</taxon>
        <taxon>Gunneridae</taxon>
        <taxon>Pentapetalae</taxon>
        <taxon>rosids</taxon>
        <taxon>malvids</taxon>
        <taxon>Sapindales</taxon>
        <taxon>Anacardiaceae</taxon>
        <taxon>Pistacia</taxon>
    </lineage>
</organism>
<dbReference type="Proteomes" id="UP001164250">
    <property type="component" value="Chromosome 9"/>
</dbReference>
<dbReference type="EMBL" id="CM047905">
    <property type="protein sequence ID" value="KAJ0088196.1"/>
    <property type="molecule type" value="Genomic_DNA"/>
</dbReference>
<name>A0ACC1ANF2_9ROSI</name>
<proteinExistence type="predicted"/>
<reference evidence="2" key="1">
    <citation type="journal article" date="2023" name="G3 (Bethesda)">
        <title>Genome assembly and association tests identify interacting loci associated with vigor, precocity, and sex in interspecific pistachio rootstocks.</title>
        <authorList>
            <person name="Palmer W."/>
            <person name="Jacygrad E."/>
            <person name="Sagayaradj S."/>
            <person name="Cavanaugh K."/>
            <person name="Han R."/>
            <person name="Bertier L."/>
            <person name="Beede B."/>
            <person name="Kafkas S."/>
            <person name="Golino D."/>
            <person name="Preece J."/>
            <person name="Michelmore R."/>
        </authorList>
    </citation>
    <scope>NUCLEOTIDE SEQUENCE [LARGE SCALE GENOMIC DNA]</scope>
</reference>
<protein>
    <submittedName>
        <fullName evidence="1">Uncharacterized protein</fullName>
    </submittedName>
</protein>
<evidence type="ECO:0000313" key="1">
    <source>
        <dbReference type="EMBL" id="KAJ0088196.1"/>
    </source>
</evidence>
<evidence type="ECO:0000313" key="2">
    <source>
        <dbReference type="Proteomes" id="UP001164250"/>
    </source>
</evidence>
<keyword evidence="2" id="KW-1185">Reference proteome</keyword>